<sequence>MPRHPHTPPELAGRAFRGSAAVDSGLLTRGMLAGPSWSRIFPDVYVHRDHQLDHRDWCAAATLTIPAGAVIGGPSAASLWGAVTPAHTTPVHVAAPRAIRLRRDPRIAVHYTSLRPGDVTTHHGLALTTVERTAFDVGRRAGRADALVVLDALLHRHLLDPDALRRMISRRVNWPGTSRLGALLALADARSESPMETCLRLLLVDAGVPPGAVQFEVRQASGWLVGRVDLAWPEVRLAVEYDGDQHRSAEQFRRDVERLNALRMAGWTVLRFTAEDVLRQRLKTVRLVTAALAELEPLRGRG</sequence>
<dbReference type="InterPro" id="IPR007569">
    <property type="entry name" value="DUF559"/>
</dbReference>
<dbReference type="PATRIC" id="fig|512565.3.peg.726"/>
<organism evidence="2 3">
    <name type="scientific">Actinoplanes missouriensis (strain ATCC 14538 / DSM 43046 / CBS 188.64 / JCM 3121 / NBRC 102363 / NCIMB 12654 / NRRL B-3342 / UNCC 431)</name>
    <dbReference type="NCBI Taxonomy" id="512565"/>
    <lineage>
        <taxon>Bacteria</taxon>
        <taxon>Bacillati</taxon>
        <taxon>Actinomycetota</taxon>
        <taxon>Actinomycetes</taxon>
        <taxon>Micromonosporales</taxon>
        <taxon>Micromonosporaceae</taxon>
        <taxon>Actinoplanes</taxon>
    </lineage>
</organism>
<evidence type="ECO:0000259" key="1">
    <source>
        <dbReference type="Pfam" id="PF04480"/>
    </source>
</evidence>
<protein>
    <recommendedName>
        <fullName evidence="1">DUF559 domain-containing protein</fullName>
    </recommendedName>
</protein>
<dbReference type="HOGENOM" id="CLU_052626_5_0_11"/>
<dbReference type="Pfam" id="PF04480">
    <property type="entry name" value="DUF559"/>
    <property type="match status" value="1"/>
</dbReference>
<dbReference type="AlphaFoldDB" id="I0GYV5"/>
<dbReference type="Gene3D" id="3.40.960.10">
    <property type="entry name" value="VSR Endonuclease"/>
    <property type="match status" value="1"/>
</dbReference>
<dbReference type="Proteomes" id="UP000007882">
    <property type="component" value="Chromosome"/>
</dbReference>
<gene>
    <name evidence="2" type="ordered locus">AMIS_7220</name>
</gene>
<evidence type="ECO:0000313" key="3">
    <source>
        <dbReference type="Proteomes" id="UP000007882"/>
    </source>
</evidence>
<evidence type="ECO:0000313" key="2">
    <source>
        <dbReference type="EMBL" id="BAL85942.1"/>
    </source>
</evidence>
<dbReference type="eggNOG" id="COG2852">
    <property type="taxonomic scope" value="Bacteria"/>
</dbReference>
<feature type="domain" description="DUF559" evidence="1">
    <location>
        <begin position="228"/>
        <end position="291"/>
    </location>
</feature>
<dbReference type="RefSeq" id="WP_014440839.1">
    <property type="nucleotide sequence ID" value="NC_017093.1"/>
</dbReference>
<dbReference type="SUPFAM" id="SSF52980">
    <property type="entry name" value="Restriction endonuclease-like"/>
    <property type="match status" value="1"/>
</dbReference>
<accession>I0GYV5</accession>
<dbReference type="InterPro" id="IPR011335">
    <property type="entry name" value="Restrct_endonuc-II-like"/>
</dbReference>
<dbReference type="STRING" id="512565.AMIS_7220"/>
<reference evidence="2 3" key="1">
    <citation type="submission" date="2012-02" db="EMBL/GenBank/DDBJ databases">
        <title>Complete genome sequence of Actinoplanes missouriensis 431 (= NBRC 102363).</title>
        <authorList>
            <person name="Ohnishi Y."/>
            <person name="Ishikawa J."/>
            <person name="Sekine M."/>
            <person name="Hosoyama A."/>
            <person name="Harada T."/>
            <person name="Narita H."/>
            <person name="Hata T."/>
            <person name="Konno Y."/>
            <person name="Tutikane K."/>
            <person name="Fujita N."/>
            <person name="Horinouchi S."/>
            <person name="Hayakawa M."/>
        </authorList>
    </citation>
    <scope>NUCLEOTIDE SEQUENCE [LARGE SCALE GENOMIC DNA]</scope>
    <source>
        <strain evidence="3">ATCC 14538 / DSM 43046 / CBS 188.64 / JCM 3121 / NBRC 102363 / NCIMB 12654 / NRRL B-3342 / UNCC 431</strain>
    </source>
</reference>
<keyword evidence="3" id="KW-1185">Reference proteome</keyword>
<dbReference type="KEGG" id="ams:AMIS_7220"/>
<proteinExistence type="predicted"/>
<name>I0GYV5_ACTM4</name>
<dbReference type="EMBL" id="AP012319">
    <property type="protein sequence ID" value="BAL85942.1"/>
    <property type="molecule type" value="Genomic_DNA"/>
</dbReference>